<dbReference type="InterPro" id="IPR002716">
    <property type="entry name" value="PIN_dom"/>
</dbReference>
<reference evidence="6 7" key="1">
    <citation type="submission" date="2021-07" db="EMBL/GenBank/DDBJ databases">
        <title>Whole Genome Sequence of Nocardia Iowensis.</title>
        <authorList>
            <person name="Lamm A."/>
            <person name="Collins-Fairclough A.M."/>
            <person name="Bunk B."/>
            <person name="Sproer C."/>
        </authorList>
    </citation>
    <scope>NUCLEOTIDE SEQUENCE [LARGE SCALE GENOMIC DNA]</scope>
    <source>
        <strain evidence="6 7">NRRL 5646</strain>
    </source>
</reference>
<dbReference type="Pfam" id="PF01850">
    <property type="entry name" value="PIN"/>
    <property type="match status" value="1"/>
</dbReference>
<dbReference type="RefSeq" id="WP_218472838.1">
    <property type="nucleotide sequence ID" value="NZ_BAABJN010000009.1"/>
</dbReference>
<dbReference type="EMBL" id="CP078145">
    <property type="protein sequence ID" value="QXN91989.1"/>
    <property type="molecule type" value="Genomic_DNA"/>
</dbReference>
<dbReference type="CDD" id="cd09872">
    <property type="entry name" value="PIN_Sll0205-like"/>
    <property type="match status" value="1"/>
</dbReference>
<evidence type="ECO:0000313" key="6">
    <source>
        <dbReference type="EMBL" id="QXN91989.1"/>
    </source>
</evidence>
<sequence>MSLLLDTHVVLWWLTDDPALSDELKERLDHDPDIYVSAATVWEAAIKQALGKLVGPVDLPEHIRGSGFAPLPIDYEHAIVAARLPLIHRDPFDRILVAQAQCESLTLVTHDAWCQKYEVAVLAV</sequence>
<evidence type="ECO:0000256" key="1">
    <source>
        <dbReference type="ARBA" id="ARBA00022722"/>
    </source>
</evidence>
<evidence type="ECO:0000313" key="7">
    <source>
        <dbReference type="Proteomes" id="UP000694257"/>
    </source>
</evidence>
<keyword evidence="4" id="KW-0460">Magnesium</keyword>
<protein>
    <submittedName>
        <fullName evidence="6">Type II toxin-antitoxin system VapC family toxin</fullName>
    </submittedName>
</protein>
<accession>A0ABX8RQS2</accession>
<organism evidence="6 7">
    <name type="scientific">Nocardia iowensis</name>
    <dbReference type="NCBI Taxonomy" id="204891"/>
    <lineage>
        <taxon>Bacteria</taxon>
        <taxon>Bacillati</taxon>
        <taxon>Actinomycetota</taxon>
        <taxon>Actinomycetes</taxon>
        <taxon>Mycobacteriales</taxon>
        <taxon>Nocardiaceae</taxon>
        <taxon>Nocardia</taxon>
    </lineage>
</organism>
<gene>
    <name evidence="6" type="ORF">KV110_02020</name>
</gene>
<dbReference type="InterPro" id="IPR052919">
    <property type="entry name" value="TA_system_RNase"/>
</dbReference>
<evidence type="ECO:0000256" key="4">
    <source>
        <dbReference type="ARBA" id="ARBA00022842"/>
    </source>
</evidence>
<evidence type="ECO:0000256" key="3">
    <source>
        <dbReference type="ARBA" id="ARBA00022801"/>
    </source>
</evidence>
<name>A0ABX8RQS2_NOCIO</name>
<keyword evidence="7" id="KW-1185">Reference proteome</keyword>
<keyword evidence="2" id="KW-0479">Metal-binding</keyword>
<evidence type="ECO:0000256" key="2">
    <source>
        <dbReference type="ARBA" id="ARBA00022723"/>
    </source>
</evidence>
<dbReference type="Proteomes" id="UP000694257">
    <property type="component" value="Chromosome"/>
</dbReference>
<dbReference type="PANTHER" id="PTHR36173:SF2">
    <property type="entry name" value="RIBONUCLEASE VAPC16"/>
    <property type="match status" value="1"/>
</dbReference>
<dbReference type="InterPro" id="IPR041705">
    <property type="entry name" value="PIN_Sll0205"/>
</dbReference>
<evidence type="ECO:0000259" key="5">
    <source>
        <dbReference type="Pfam" id="PF01850"/>
    </source>
</evidence>
<keyword evidence="1" id="KW-0540">Nuclease</keyword>
<feature type="domain" description="PIN" evidence="5">
    <location>
        <begin position="4"/>
        <end position="112"/>
    </location>
</feature>
<proteinExistence type="predicted"/>
<keyword evidence="3" id="KW-0378">Hydrolase</keyword>
<dbReference type="PANTHER" id="PTHR36173">
    <property type="entry name" value="RIBONUCLEASE VAPC16-RELATED"/>
    <property type="match status" value="1"/>
</dbReference>